<comment type="caution">
    <text evidence="9">The sequence shown here is derived from an EMBL/GenBank/DDBJ whole genome shotgun (WGS) entry which is preliminary data.</text>
</comment>
<dbReference type="SUPFAM" id="SSF52540">
    <property type="entry name" value="P-loop containing nucleoside triphosphate hydrolases"/>
    <property type="match status" value="1"/>
</dbReference>
<feature type="domain" description="Myosin motor" evidence="8">
    <location>
        <begin position="218"/>
        <end position="357"/>
    </location>
</feature>
<dbReference type="GO" id="GO:0016459">
    <property type="term" value="C:myosin complex"/>
    <property type="evidence" value="ECO:0007669"/>
    <property type="project" value="UniProtKB-KW"/>
</dbReference>
<keyword evidence="2" id="KW-0067">ATP-binding</keyword>
<keyword evidence="4" id="KW-0505">Motor protein</keyword>
<evidence type="ECO:0000313" key="10">
    <source>
        <dbReference type="Proteomes" id="UP000289738"/>
    </source>
</evidence>
<dbReference type="PANTHER" id="PTHR13140:SF706">
    <property type="entry name" value="DILUTE CLASS UNCONVENTIONAL MYOSIN, ISOFORM C"/>
    <property type="match status" value="1"/>
</dbReference>
<comment type="caution">
    <text evidence="6">Lacks conserved residue(s) required for the propagation of feature annotation.</text>
</comment>
<dbReference type="InterPro" id="IPR001609">
    <property type="entry name" value="Myosin_head_motor_dom-like"/>
</dbReference>
<evidence type="ECO:0000256" key="4">
    <source>
        <dbReference type="ARBA" id="ARBA00023175"/>
    </source>
</evidence>
<reference evidence="9 10" key="1">
    <citation type="submission" date="2019-01" db="EMBL/GenBank/DDBJ databases">
        <title>Sequencing of cultivated peanut Arachis hypogaea provides insights into genome evolution and oil improvement.</title>
        <authorList>
            <person name="Chen X."/>
        </authorList>
    </citation>
    <scope>NUCLEOTIDE SEQUENCE [LARGE SCALE GENOMIC DNA]</scope>
    <source>
        <strain evidence="10">cv. Fuhuasheng</strain>
        <tissue evidence="9">Leaves</tissue>
    </source>
</reference>
<keyword evidence="7" id="KW-0472">Membrane</keyword>
<keyword evidence="5 6" id="KW-0009">Actin-binding</keyword>
<dbReference type="GO" id="GO:0005524">
    <property type="term" value="F:ATP binding"/>
    <property type="evidence" value="ECO:0007669"/>
    <property type="project" value="UniProtKB-KW"/>
</dbReference>
<feature type="transmembrane region" description="Helical" evidence="7">
    <location>
        <begin position="177"/>
        <end position="193"/>
    </location>
</feature>
<gene>
    <name evidence="9" type="ORF">Ahy_B10g103428</name>
</gene>
<dbReference type="GO" id="GO:0007015">
    <property type="term" value="P:actin filament organization"/>
    <property type="evidence" value="ECO:0007669"/>
    <property type="project" value="TreeGrafter"/>
</dbReference>
<evidence type="ECO:0000256" key="6">
    <source>
        <dbReference type="PROSITE-ProRule" id="PRU00782"/>
    </source>
</evidence>
<keyword evidence="7" id="KW-0812">Transmembrane</keyword>
<dbReference type="AlphaFoldDB" id="A0A444X3Q2"/>
<keyword evidence="10" id="KW-1185">Reference proteome</keyword>
<keyword evidence="3 6" id="KW-0518">Myosin</keyword>
<dbReference type="EMBL" id="SDMP01000020">
    <property type="protein sequence ID" value="RYQ84285.1"/>
    <property type="molecule type" value="Genomic_DNA"/>
</dbReference>
<evidence type="ECO:0000256" key="3">
    <source>
        <dbReference type="ARBA" id="ARBA00023123"/>
    </source>
</evidence>
<comment type="similarity">
    <text evidence="6">Belongs to the TRAFAC class myosin-kinesin ATPase superfamily. Myosin family.</text>
</comment>
<evidence type="ECO:0000256" key="1">
    <source>
        <dbReference type="ARBA" id="ARBA00022741"/>
    </source>
</evidence>
<keyword evidence="7" id="KW-1133">Transmembrane helix</keyword>
<dbReference type="GO" id="GO:0051015">
    <property type="term" value="F:actin filament binding"/>
    <property type="evidence" value="ECO:0007669"/>
    <property type="project" value="TreeGrafter"/>
</dbReference>
<evidence type="ECO:0000256" key="2">
    <source>
        <dbReference type="ARBA" id="ARBA00022840"/>
    </source>
</evidence>
<evidence type="ECO:0000259" key="8">
    <source>
        <dbReference type="PROSITE" id="PS51456"/>
    </source>
</evidence>
<sequence length="357" mass="40361">MEIDMRLIPILLRNNNKFSQDLNANKLKFLDDDILRDWEKIMAMRCKKCLRRRQLHLLESSSRTQPWLRSSIFSVPSLGVVHPSSAFSFIFSNLAFVVHPSLSSSSRTQPSSNPENPNLHHAAIYLTVATLRAQDCNQVRRCVSQLAILLAVLLAVLVVVLLASLCRGSTRLSLSRFCSPLSVAVLLASLSWFCLSCCSKVMKVSRLALLPANPDILEGVDDLIQLSYLNEPSVLYNLKSRYTQDLIYSKAGPVLIALNPFKDVQIYRSEYVEAYKQRCNDNPHVYAVADAAYNEMIRGEWDSLKISVQILHIADEVNQSIIIRLVTFNFQVKHFRCPSEFPTSFASKFSICHAFCS</sequence>
<dbReference type="GO" id="GO:0005737">
    <property type="term" value="C:cytoplasm"/>
    <property type="evidence" value="ECO:0007669"/>
    <property type="project" value="TreeGrafter"/>
</dbReference>
<dbReference type="PANTHER" id="PTHR13140">
    <property type="entry name" value="MYOSIN"/>
    <property type="match status" value="1"/>
</dbReference>
<protein>
    <recommendedName>
        <fullName evidence="8">Myosin motor domain-containing protein</fullName>
    </recommendedName>
</protein>
<name>A0A444X3Q2_ARAHY</name>
<dbReference type="GO" id="GO:0016020">
    <property type="term" value="C:membrane"/>
    <property type="evidence" value="ECO:0007669"/>
    <property type="project" value="TreeGrafter"/>
</dbReference>
<evidence type="ECO:0000313" key="9">
    <source>
        <dbReference type="EMBL" id="RYQ84285.1"/>
    </source>
</evidence>
<dbReference type="InterPro" id="IPR027417">
    <property type="entry name" value="P-loop_NTPase"/>
</dbReference>
<organism evidence="9 10">
    <name type="scientific">Arachis hypogaea</name>
    <name type="common">Peanut</name>
    <dbReference type="NCBI Taxonomy" id="3818"/>
    <lineage>
        <taxon>Eukaryota</taxon>
        <taxon>Viridiplantae</taxon>
        <taxon>Streptophyta</taxon>
        <taxon>Embryophyta</taxon>
        <taxon>Tracheophyta</taxon>
        <taxon>Spermatophyta</taxon>
        <taxon>Magnoliopsida</taxon>
        <taxon>eudicotyledons</taxon>
        <taxon>Gunneridae</taxon>
        <taxon>Pentapetalae</taxon>
        <taxon>rosids</taxon>
        <taxon>fabids</taxon>
        <taxon>Fabales</taxon>
        <taxon>Fabaceae</taxon>
        <taxon>Papilionoideae</taxon>
        <taxon>50 kb inversion clade</taxon>
        <taxon>dalbergioids sensu lato</taxon>
        <taxon>Dalbergieae</taxon>
        <taxon>Pterocarpus clade</taxon>
        <taxon>Arachis</taxon>
    </lineage>
</organism>
<evidence type="ECO:0000256" key="7">
    <source>
        <dbReference type="SAM" id="Phobius"/>
    </source>
</evidence>
<evidence type="ECO:0000256" key="5">
    <source>
        <dbReference type="ARBA" id="ARBA00023203"/>
    </source>
</evidence>
<feature type="transmembrane region" description="Helical" evidence="7">
    <location>
        <begin position="146"/>
        <end position="165"/>
    </location>
</feature>
<accession>A0A444X3Q2</accession>
<dbReference type="GO" id="GO:0000146">
    <property type="term" value="F:microfilament motor activity"/>
    <property type="evidence" value="ECO:0007669"/>
    <property type="project" value="TreeGrafter"/>
</dbReference>
<proteinExistence type="inferred from homology"/>
<keyword evidence="1" id="KW-0547">Nucleotide-binding</keyword>
<dbReference type="Pfam" id="PF00063">
    <property type="entry name" value="Myosin_head"/>
    <property type="match status" value="1"/>
</dbReference>
<dbReference type="Gene3D" id="3.40.850.10">
    <property type="entry name" value="Kinesin motor domain"/>
    <property type="match status" value="1"/>
</dbReference>
<dbReference type="PROSITE" id="PS51456">
    <property type="entry name" value="MYOSIN_MOTOR"/>
    <property type="match status" value="1"/>
</dbReference>
<dbReference type="Proteomes" id="UP000289738">
    <property type="component" value="Chromosome B10"/>
</dbReference>
<dbReference type="InterPro" id="IPR036961">
    <property type="entry name" value="Kinesin_motor_dom_sf"/>
</dbReference>
<dbReference type="STRING" id="3818.A0A444X3Q2"/>